<dbReference type="GO" id="GO:0005886">
    <property type="term" value="C:plasma membrane"/>
    <property type="evidence" value="ECO:0007669"/>
    <property type="project" value="UniProtKB-SubCell"/>
</dbReference>
<dbReference type="GO" id="GO:0031460">
    <property type="term" value="P:glycine betaine transport"/>
    <property type="evidence" value="ECO:0007669"/>
    <property type="project" value="TreeGrafter"/>
</dbReference>
<dbReference type="Pfam" id="PF00528">
    <property type="entry name" value="BPD_transp_1"/>
    <property type="match status" value="1"/>
</dbReference>
<evidence type="ECO:0000313" key="10">
    <source>
        <dbReference type="Proteomes" id="UP001212401"/>
    </source>
</evidence>
<evidence type="ECO:0000313" key="9">
    <source>
        <dbReference type="EMBL" id="MCZ3780901.1"/>
    </source>
</evidence>
<feature type="transmembrane region" description="Helical" evidence="6">
    <location>
        <begin position="29"/>
        <end position="49"/>
    </location>
</feature>
<evidence type="ECO:0000313" key="8">
    <source>
        <dbReference type="EMBL" id="MCZ3666912.1"/>
    </source>
</evidence>
<evidence type="ECO:0000259" key="7">
    <source>
        <dbReference type="PROSITE" id="PS50928"/>
    </source>
</evidence>
<dbReference type="InterPro" id="IPR000515">
    <property type="entry name" value="MetI-like"/>
</dbReference>
<dbReference type="EMBL" id="JAKHMS010000002">
    <property type="protein sequence ID" value="MCZ3780901.1"/>
    <property type="molecule type" value="Genomic_DNA"/>
</dbReference>
<feature type="transmembrane region" description="Helical" evidence="6">
    <location>
        <begin position="90"/>
        <end position="110"/>
    </location>
</feature>
<dbReference type="Proteomes" id="UP001212401">
    <property type="component" value="Unassembled WGS sequence"/>
</dbReference>
<keyword evidence="5 6" id="KW-0472">Membrane</keyword>
<dbReference type="SUPFAM" id="SSF161098">
    <property type="entry name" value="MetI-like"/>
    <property type="match status" value="1"/>
</dbReference>
<evidence type="ECO:0000313" key="11">
    <source>
        <dbReference type="Proteomes" id="UP001527392"/>
    </source>
</evidence>
<name>A0AAP3LVG2_9LACO</name>
<dbReference type="CDD" id="cd06261">
    <property type="entry name" value="TM_PBP2"/>
    <property type="match status" value="1"/>
</dbReference>
<organism evidence="8 10">
    <name type="scientific">Limosilactobacillus vaginalis</name>
    <dbReference type="NCBI Taxonomy" id="1633"/>
    <lineage>
        <taxon>Bacteria</taxon>
        <taxon>Bacillati</taxon>
        <taxon>Bacillota</taxon>
        <taxon>Bacilli</taxon>
        <taxon>Lactobacillales</taxon>
        <taxon>Lactobacillaceae</taxon>
        <taxon>Limosilactobacillus</taxon>
    </lineage>
</organism>
<keyword evidence="4 6" id="KW-1133">Transmembrane helix</keyword>
<dbReference type="EMBL" id="JAKHPH010000002">
    <property type="protein sequence ID" value="MCZ3666912.1"/>
    <property type="molecule type" value="Genomic_DNA"/>
</dbReference>
<keyword evidence="3 6" id="KW-0812">Transmembrane</keyword>
<feature type="transmembrane region" description="Helical" evidence="6">
    <location>
        <begin position="185"/>
        <end position="208"/>
    </location>
</feature>
<protein>
    <submittedName>
        <fullName evidence="8">ABC transporter permease</fullName>
    </submittedName>
</protein>
<keyword evidence="2 6" id="KW-0813">Transport</keyword>
<dbReference type="Proteomes" id="UP001527392">
    <property type="component" value="Unassembled WGS sequence"/>
</dbReference>
<dbReference type="InterPro" id="IPR051204">
    <property type="entry name" value="ABC_transp_perm/SBD"/>
</dbReference>
<dbReference type="PANTHER" id="PTHR30177">
    <property type="entry name" value="GLYCINE BETAINE/L-PROLINE TRANSPORT SYSTEM PERMEASE PROTEIN PROW"/>
    <property type="match status" value="1"/>
</dbReference>
<evidence type="ECO:0000256" key="3">
    <source>
        <dbReference type="ARBA" id="ARBA00022692"/>
    </source>
</evidence>
<dbReference type="GeneID" id="75083076"/>
<gene>
    <name evidence="9" type="ORF">L2504_01895</name>
    <name evidence="8" type="ORF">L2724_01260</name>
</gene>
<comment type="caution">
    <text evidence="8">The sequence shown here is derived from an EMBL/GenBank/DDBJ whole genome shotgun (WGS) entry which is preliminary data.</text>
</comment>
<evidence type="ECO:0000256" key="4">
    <source>
        <dbReference type="ARBA" id="ARBA00022989"/>
    </source>
</evidence>
<feature type="transmembrane region" description="Helical" evidence="6">
    <location>
        <begin position="56"/>
        <end position="84"/>
    </location>
</feature>
<accession>A0AAP3LVG2</accession>
<dbReference type="InterPro" id="IPR035906">
    <property type="entry name" value="MetI-like_sf"/>
</dbReference>
<feature type="transmembrane region" description="Helical" evidence="6">
    <location>
        <begin position="140"/>
        <end position="165"/>
    </location>
</feature>
<keyword evidence="11" id="KW-1185">Reference proteome</keyword>
<evidence type="ECO:0000256" key="1">
    <source>
        <dbReference type="ARBA" id="ARBA00004141"/>
    </source>
</evidence>
<sequence>MGSDVLVSQIIHYFQTDSSQYWLYVWQHIYLSGITLVIAMAIALPLGYIGSRIKTVAAFCTAFSQVLRIIPSLALLFLLIPFIGTGMTPALIALVVLALPPLLINTILGFNEVSPLYKEVGTALGMSRQQLRRQIEIPLALPYILNGIKLALVEIIASATLATYIGAGGLGTLIFTGLGLYDMTYVVIGGVSVAILALLSMAGFDFLIRRARRYDEASYSI</sequence>
<dbReference type="PROSITE" id="PS50928">
    <property type="entry name" value="ABC_TM1"/>
    <property type="match status" value="1"/>
</dbReference>
<proteinExistence type="inferred from homology"/>
<comment type="similarity">
    <text evidence="6">Belongs to the binding-protein-dependent transport system permease family.</text>
</comment>
<dbReference type="PANTHER" id="PTHR30177:SF4">
    <property type="entry name" value="OSMOPROTECTANT IMPORT PERMEASE PROTEIN OSMW"/>
    <property type="match status" value="1"/>
</dbReference>
<dbReference type="Gene3D" id="1.10.3720.10">
    <property type="entry name" value="MetI-like"/>
    <property type="match status" value="1"/>
</dbReference>
<feature type="domain" description="ABC transmembrane type-1" evidence="7">
    <location>
        <begin position="25"/>
        <end position="208"/>
    </location>
</feature>
<evidence type="ECO:0000256" key="2">
    <source>
        <dbReference type="ARBA" id="ARBA00022448"/>
    </source>
</evidence>
<dbReference type="GO" id="GO:0055085">
    <property type="term" value="P:transmembrane transport"/>
    <property type="evidence" value="ECO:0007669"/>
    <property type="project" value="InterPro"/>
</dbReference>
<reference evidence="8 11" key="1">
    <citation type="submission" date="2022-01" db="EMBL/GenBank/DDBJ databases">
        <title>VMRC isolate genome collection.</title>
        <authorList>
            <person name="France M."/>
            <person name="Rutt L."/>
            <person name="Humphrys M."/>
            <person name="Ravel J."/>
        </authorList>
    </citation>
    <scope>NUCLEOTIDE SEQUENCE</scope>
    <source>
        <strain evidence="9 11">C0030B4</strain>
        <strain evidence="8">C0048A1</strain>
    </source>
</reference>
<dbReference type="RefSeq" id="WP_003716463.1">
    <property type="nucleotide sequence ID" value="NZ_CAJFIS010000040.1"/>
</dbReference>
<dbReference type="AlphaFoldDB" id="A0AAP3LVG2"/>
<evidence type="ECO:0000256" key="5">
    <source>
        <dbReference type="ARBA" id="ARBA00023136"/>
    </source>
</evidence>
<evidence type="ECO:0000256" key="6">
    <source>
        <dbReference type="RuleBase" id="RU363032"/>
    </source>
</evidence>
<comment type="subcellular location">
    <subcellularLocation>
        <location evidence="6">Cell membrane</location>
        <topology evidence="6">Multi-pass membrane protein</topology>
    </subcellularLocation>
    <subcellularLocation>
        <location evidence="1">Membrane</location>
        <topology evidence="1">Multi-pass membrane protein</topology>
    </subcellularLocation>
</comment>